<sequence>MVEKNVTRALAAKRVNENTRREDSAVAESLLTPAATLKAASQTTGEKDCAVEENIGSPEEEGDQGDEADRILDVDSIISVPRLSKETVKDVLKATNMPPPAIEVSSDLEEERAHLWAKVKEAQSAGDKILCKYLSNMLAAMDEPVGPVSKPPVLRTVSATPVLLNGETGCRS</sequence>
<name>A0ABY7D4P5_9BASI</name>
<evidence type="ECO:0000256" key="1">
    <source>
        <dbReference type="SAM" id="MobiDB-lite"/>
    </source>
</evidence>
<dbReference type="Proteomes" id="UP001164743">
    <property type="component" value="Chromosome 17A"/>
</dbReference>
<dbReference type="RefSeq" id="XP_053028141.1">
    <property type="nucleotide sequence ID" value="XM_053164571.1"/>
</dbReference>
<protein>
    <submittedName>
        <fullName evidence="2">Uncharacterized protein</fullName>
    </submittedName>
</protein>
<organism evidence="2 3">
    <name type="scientific">Puccinia triticina</name>
    <dbReference type="NCBI Taxonomy" id="208348"/>
    <lineage>
        <taxon>Eukaryota</taxon>
        <taxon>Fungi</taxon>
        <taxon>Dikarya</taxon>
        <taxon>Basidiomycota</taxon>
        <taxon>Pucciniomycotina</taxon>
        <taxon>Pucciniomycetes</taxon>
        <taxon>Pucciniales</taxon>
        <taxon>Pucciniaceae</taxon>
        <taxon>Puccinia</taxon>
    </lineage>
</organism>
<proteinExistence type="predicted"/>
<gene>
    <name evidence="2" type="ORF">PtA15_17A67</name>
</gene>
<dbReference type="GeneID" id="77805465"/>
<reference evidence="2" key="1">
    <citation type="submission" date="2022-10" db="EMBL/GenBank/DDBJ databases">
        <title>Puccinia triticina Genome sequencing and assembly.</title>
        <authorList>
            <person name="Li C."/>
        </authorList>
    </citation>
    <scope>NUCLEOTIDE SEQUENCE</scope>
    <source>
        <strain evidence="2">Pt15</strain>
    </source>
</reference>
<feature type="region of interest" description="Disordered" evidence="1">
    <location>
        <begin position="38"/>
        <end position="68"/>
    </location>
</feature>
<evidence type="ECO:0000313" key="2">
    <source>
        <dbReference type="EMBL" id="WAQ92586.1"/>
    </source>
</evidence>
<keyword evidence="3" id="KW-1185">Reference proteome</keyword>
<evidence type="ECO:0000313" key="3">
    <source>
        <dbReference type="Proteomes" id="UP001164743"/>
    </source>
</evidence>
<dbReference type="EMBL" id="CP110437">
    <property type="protein sequence ID" value="WAQ92586.1"/>
    <property type="molecule type" value="Genomic_DNA"/>
</dbReference>
<accession>A0ABY7D4P5</accession>